<evidence type="ECO:0000313" key="2">
    <source>
        <dbReference type="EMBL" id="PYH75594.1"/>
    </source>
</evidence>
<dbReference type="EMBL" id="KZ821784">
    <property type="protein sequence ID" value="PYH75594.1"/>
    <property type="molecule type" value="Genomic_DNA"/>
</dbReference>
<keyword evidence="3" id="KW-1185">Reference proteome</keyword>
<name>A0A319BSS8_9EURO</name>
<feature type="compositionally biased region" description="Low complexity" evidence="1">
    <location>
        <begin position="1"/>
        <end position="12"/>
    </location>
</feature>
<dbReference type="AlphaFoldDB" id="A0A319BSS8"/>
<evidence type="ECO:0008006" key="4">
    <source>
        <dbReference type="Google" id="ProtNLM"/>
    </source>
</evidence>
<dbReference type="RefSeq" id="XP_025485794.1">
    <property type="nucleotide sequence ID" value="XM_025636690.1"/>
</dbReference>
<organism evidence="2 3">
    <name type="scientific">Aspergillus uvarum CBS 121591</name>
    <dbReference type="NCBI Taxonomy" id="1448315"/>
    <lineage>
        <taxon>Eukaryota</taxon>
        <taxon>Fungi</taxon>
        <taxon>Dikarya</taxon>
        <taxon>Ascomycota</taxon>
        <taxon>Pezizomycotina</taxon>
        <taxon>Eurotiomycetes</taxon>
        <taxon>Eurotiomycetidae</taxon>
        <taxon>Eurotiales</taxon>
        <taxon>Aspergillaceae</taxon>
        <taxon>Aspergillus</taxon>
        <taxon>Aspergillus subgen. Circumdati</taxon>
    </lineage>
</organism>
<dbReference type="Proteomes" id="UP000248340">
    <property type="component" value="Unassembled WGS sequence"/>
</dbReference>
<gene>
    <name evidence="2" type="ORF">BO82DRAFT_359897</name>
</gene>
<reference evidence="2 3" key="1">
    <citation type="submission" date="2016-12" db="EMBL/GenBank/DDBJ databases">
        <title>The genomes of Aspergillus section Nigri reveals drivers in fungal speciation.</title>
        <authorList>
            <consortium name="DOE Joint Genome Institute"/>
            <person name="Vesth T.C."/>
            <person name="Nybo J."/>
            <person name="Theobald S."/>
            <person name="Brandl J."/>
            <person name="Frisvad J.C."/>
            <person name="Nielsen K.F."/>
            <person name="Lyhne E.K."/>
            <person name="Kogle M.E."/>
            <person name="Kuo A."/>
            <person name="Riley R."/>
            <person name="Clum A."/>
            <person name="Nolan M."/>
            <person name="Lipzen A."/>
            <person name="Salamov A."/>
            <person name="Henrissat B."/>
            <person name="Wiebenga A."/>
            <person name="De Vries R.P."/>
            <person name="Grigoriev I.V."/>
            <person name="Mortensen U.H."/>
            <person name="Andersen M.R."/>
            <person name="Baker S.E."/>
        </authorList>
    </citation>
    <scope>NUCLEOTIDE SEQUENCE [LARGE SCALE GENOMIC DNA]</scope>
    <source>
        <strain evidence="2 3">CBS 121591</strain>
    </source>
</reference>
<feature type="region of interest" description="Disordered" evidence="1">
    <location>
        <begin position="1"/>
        <end position="75"/>
    </location>
</feature>
<dbReference type="GeneID" id="37139431"/>
<sequence>MSSNSNNMASSPPRAPDRRRSSGQNSSLFEGLTSQKRNSDPNFASRRDSYTEQAQTGGMFARWWDGYTRGSNQGK</sequence>
<accession>A0A319BSS8</accession>
<dbReference type="OrthoDB" id="4158609at2759"/>
<feature type="compositionally biased region" description="Polar residues" evidence="1">
    <location>
        <begin position="23"/>
        <end position="42"/>
    </location>
</feature>
<evidence type="ECO:0000313" key="3">
    <source>
        <dbReference type="Proteomes" id="UP000248340"/>
    </source>
</evidence>
<evidence type="ECO:0000256" key="1">
    <source>
        <dbReference type="SAM" id="MobiDB-lite"/>
    </source>
</evidence>
<dbReference type="VEuPathDB" id="FungiDB:BO82DRAFT_359897"/>
<proteinExistence type="predicted"/>
<protein>
    <recommendedName>
        <fullName evidence="4">Conidiation-specific protein 8</fullName>
    </recommendedName>
</protein>